<reference evidence="2" key="1">
    <citation type="journal article" date="2015" name="Nature">
        <title>Complex archaea that bridge the gap between prokaryotes and eukaryotes.</title>
        <authorList>
            <person name="Spang A."/>
            <person name="Saw J.H."/>
            <person name="Jorgensen S.L."/>
            <person name="Zaremba-Niedzwiedzka K."/>
            <person name="Martijn J."/>
            <person name="Lind A.E."/>
            <person name="van Eijk R."/>
            <person name="Schleper C."/>
            <person name="Guy L."/>
            <person name="Ettema T.J."/>
        </authorList>
    </citation>
    <scope>NUCLEOTIDE SEQUENCE</scope>
</reference>
<gene>
    <name evidence="2" type="ORF">LCGC14_0401480</name>
</gene>
<accession>A0A0F9SWR5</accession>
<evidence type="ECO:0000313" key="2">
    <source>
        <dbReference type="EMBL" id="KKN73335.1"/>
    </source>
</evidence>
<feature type="compositionally biased region" description="Basic and acidic residues" evidence="1">
    <location>
        <begin position="54"/>
        <end position="64"/>
    </location>
</feature>
<organism evidence="2">
    <name type="scientific">marine sediment metagenome</name>
    <dbReference type="NCBI Taxonomy" id="412755"/>
    <lineage>
        <taxon>unclassified sequences</taxon>
        <taxon>metagenomes</taxon>
        <taxon>ecological metagenomes</taxon>
    </lineage>
</organism>
<dbReference type="AlphaFoldDB" id="A0A0F9SWR5"/>
<proteinExistence type="predicted"/>
<protein>
    <submittedName>
        <fullName evidence="2">Uncharacterized protein</fullName>
    </submittedName>
</protein>
<comment type="caution">
    <text evidence="2">The sequence shown here is derived from an EMBL/GenBank/DDBJ whole genome shotgun (WGS) entry which is preliminary data.</text>
</comment>
<name>A0A0F9SWR5_9ZZZZ</name>
<dbReference type="EMBL" id="LAZR01000345">
    <property type="protein sequence ID" value="KKN73335.1"/>
    <property type="molecule type" value="Genomic_DNA"/>
</dbReference>
<sequence length="64" mass="6653">MPKHTGGGVTSFNNRIDGLPSAAKVKGDRPKPGLKGQPTRGKGLGSNPQAAARKGFEEARNPRS</sequence>
<feature type="region of interest" description="Disordered" evidence="1">
    <location>
        <begin position="1"/>
        <end position="64"/>
    </location>
</feature>
<evidence type="ECO:0000256" key="1">
    <source>
        <dbReference type="SAM" id="MobiDB-lite"/>
    </source>
</evidence>